<feature type="non-terminal residue" evidence="3">
    <location>
        <position position="1"/>
    </location>
</feature>
<reference evidence="4" key="1">
    <citation type="journal article" date="2019" name="Int. J. Syst. Evol. Microbiol.">
        <title>The Global Catalogue of Microorganisms (GCM) 10K type strain sequencing project: providing services to taxonomists for standard genome sequencing and annotation.</title>
        <authorList>
            <consortium name="The Broad Institute Genomics Platform"/>
            <consortium name="The Broad Institute Genome Sequencing Center for Infectious Disease"/>
            <person name="Wu L."/>
            <person name="Ma J."/>
        </authorList>
    </citation>
    <scope>NUCLEOTIDE SEQUENCE [LARGE SCALE GENOMIC DNA]</scope>
    <source>
        <strain evidence="4">JCM 31696</strain>
    </source>
</reference>
<dbReference type="Proteomes" id="UP001597083">
    <property type="component" value="Unassembled WGS sequence"/>
</dbReference>
<evidence type="ECO:0000256" key="2">
    <source>
        <dbReference type="ARBA" id="ARBA00023002"/>
    </source>
</evidence>
<organism evidence="3 4">
    <name type="scientific">Actinomadura adrarensis</name>
    <dbReference type="NCBI Taxonomy" id="1819600"/>
    <lineage>
        <taxon>Bacteria</taxon>
        <taxon>Bacillati</taxon>
        <taxon>Actinomycetota</taxon>
        <taxon>Actinomycetes</taxon>
        <taxon>Streptosporangiales</taxon>
        <taxon>Thermomonosporaceae</taxon>
        <taxon>Actinomadura</taxon>
    </lineage>
</organism>
<dbReference type="Pfam" id="PF00866">
    <property type="entry name" value="Ring_hydroxyl_B"/>
    <property type="match status" value="1"/>
</dbReference>
<keyword evidence="2" id="KW-0560">Oxidoreductase</keyword>
<keyword evidence="3" id="KW-0223">Dioxygenase</keyword>
<evidence type="ECO:0000256" key="1">
    <source>
        <dbReference type="ARBA" id="ARBA00009570"/>
    </source>
</evidence>
<proteinExistence type="inferred from homology"/>
<dbReference type="InterPro" id="IPR032710">
    <property type="entry name" value="NTF2-like_dom_sf"/>
</dbReference>
<comment type="similarity">
    <text evidence="1">Belongs to the bacterial ring-hydroxylating dioxygenase beta subunit family.</text>
</comment>
<sequence length="164" mass="18840">WSGTVPPGDPADRGAAETFLYAEARLLDQGRFEEWLDLYGPECLYWIPGEVGGGDPSREVAIALDDRRRLEDRVVWLRSAFIWSQIPRSRTVRSVTNVETLRDGSDLLVRSNFLLHDVRGGRHATHFGWYLHRIDTSGDRWRVRVKQVHLADCDQAHENVSLIF</sequence>
<accession>A0ABW3CHS2</accession>
<evidence type="ECO:0000313" key="4">
    <source>
        <dbReference type="Proteomes" id="UP001597083"/>
    </source>
</evidence>
<comment type="caution">
    <text evidence="3">The sequence shown here is derived from an EMBL/GenBank/DDBJ whole genome shotgun (WGS) entry which is preliminary data.</text>
</comment>
<dbReference type="GO" id="GO:0051213">
    <property type="term" value="F:dioxygenase activity"/>
    <property type="evidence" value="ECO:0007669"/>
    <property type="project" value="UniProtKB-KW"/>
</dbReference>
<dbReference type="PANTHER" id="PTHR41534">
    <property type="entry name" value="BLR3401 PROTEIN"/>
    <property type="match status" value="1"/>
</dbReference>
<dbReference type="PANTHER" id="PTHR41534:SF2">
    <property type="entry name" value="3-PHENYLPROPIONATE_CINNAMIC ACID DIOXYGENASE SUBUNIT BETA"/>
    <property type="match status" value="1"/>
</dbReference>
<dbReference type="Gene3D" id="3.10.450.50">
    <property type="match status" value="1"/>
</dbReference>
<dbReference type="EMBL" id="JBHTIR010002224">
    <property type="protein sequence ID" value="MFD0853509.1"/>
    <property type="molecule type" value="Genomic_DNA"/>
</dbReference>
<gene>
    <name evidence="3" type="ORF">ACFQ07_14825</name>
</gene>
<dbReference type="InterPro" id="IPR000391">
    <property type="entry name" value="Rng_hydr_dOase-bsu"/>
</dbReference>
<name>A0ABW3CHS2_9ACTN</name>
<dbReference type="CDD" id="cd00667">
    <property type="entry name" value="ring_hydroxylating_dioxygenases_beta"/>
    <property type="match status" value="1"/>
</dbReference>
<keyword evidence="4" id="KW-1185">Reference proteome</keyword>
<dbReference type="SUPFAM" id="SSF54427">
    <property type="entry name" value="NTF2-like"/>
    <property type="match status" value="1"/>
</dbReference>
<protein>
    <submittedName>
        <fullName evidence="3">Aromatic-ring-hydroxylating dioxygenase subunit beta</fullName>
    </submittedName>
</protein>
<evidence type="ECO:0000313" key="3">
    <source>
        <dbReference type="EMBL" id="MFD0853509.1"/>
    </source>
</evidence>